<dbReference type="Proteomes" id="UP000199623">
    <property type="component" value="Unassembled WGS sequence"/>
</dbReference>
<evidence type="ECO:0000259" key="4">
    <source>
        <dbReference type="Pfam" id="PF07992"/>
    </source>
</evidence>
<dbReference type="SUPFAM" id="SSF51905">
    <property type="entry name" value="FAD/NAD(P)-binding domain"/>
    <property type="match status" value="1"/>
</dbReference>
<dbReference type="InterPro" id="IPR036188">
    <property type="entry name" value="FAD/NAD-bd_sf"/>
</dbReference>
<dbReference type="PRINTS" id="PR00368">
    <property type="entry name" value="FADPNR"/>
</dbReference>
<dbReference type="EMBL" id="FNCC01000006">
    <property type="protein sequence ID" value="SDG19844.1"/>
    <property type="molecule type" value="Genomic_DNA"/>
</dbReference>
<proteinExistence type="predicted"/>
<dbReference type="InterPro" id="IPR023753">
    <property type="entry name" value="FAD/NAD-binding_dom"/>
</dbReference>
<organism evidence="5 6">
    <name type="scientific">Lentzea fradiae</name>
    <dbReference type="NCBI Taxonomy" id="200378"/>
    <lineage>
        <taxon>Bacteria</taxon>
        <taxon>Bacillati</taxon>
        <taxon>Actinomycetota</taxon>
        <taxon>Actinomycetes</taxon>
        <taxon>Pseudonocardiales</taxon>
        <taxon>Pseudonocardiaceae</taxon>
        <taxon>Lentzea</taxon>
    </lineage>
</organism>
<dbReference type="RefSeq" id="WP_090049704.1">
    <property type="nucleotide sequence ID" value="NZ_FNCC01000006.1"/>
</dbReference>
<dbReference type="GO" id="GO:0004791">
    <property type="term" value="F:thioredoxin-disulfide reductase (NADPH) activity"/>
    <property type="evidence" value="ECO:0007669"/>
    <property type="project" value="UniProtKB-EC"/>
</dbReference>
<evidence type="ECO:0000313" key="5">
    <source>
        <dbReference type="EMBL" id="SDG19844.1"/>
    </source>
</evidence>
<evidence type="ECO:0000256" key="2">
    <source>
        <dbReference type="ARBA" id="ARBA00023002"/>
    </source>
</evidence>
<gene>
    <name evidence="5" type="ORF">SAMN05216553_106133</name>
</gene>
<comment type="catalytic activity">
    <reaction evidence="3">
        <text>[thioredoxin]-dithiol + NADP(+) = [thioredoxin]-disulfide + NADPH + H(+)</text>
        <dbReference type="Rhea" id="RHEA:20345"/>
        <dbReference type="Rhea" id="RHEA-COMP:10698"/>
        <dbReference type="Rhea" id="RHEA-COMP:10700"/>
        <dbReference type="ChEBI" id="CHEBI:15378"/>
        <dbReference type="ChEBI" id="CHEBI:29950"/>
        <dbReference type="ChEBI" id="CHEBI:50058"/>
        <dbReference type="ChEBI" id="CHEBI:57783"/>
        <dbReference type="ChEBI" id="CHEBI:58349"/>
        <dbReference type="EC" id="1.8.1.9"/>
    </reaction>
</comment>
<evidence type="ECO:0000256" key="1">
    <source>
        <dbReference type="ARBA" id="ARBA00022630"/>
    </source>
</evidence>
<name>A0A1G7SA81_9PSEU</name>
<feature type="domain" description="FAD/NAD(P)-binding" evidence="4">
    <location>
        <begin position="163"/>
        <end position="252"/>
    </location>
</feature>
<dbReference type="OrthoDB" id="9786503at2"/>
<protein>
    <submittedName>
        <fullName evidence="5">Thioredoxin reductase</fullName>
    </submittedName>
</protein>
<keyword evidence="2" id="KW-0560">Oxidoreductase</keyword>
<dbReference type="PRINTS" id="PR00469">
    <property type="entry name" value="PNDRDTASEII"/>
</dbReference>
<dbReference type="STRING" id="200378.SAMN05216553_106133"/>
<dbReference type="PANTHER" id="PTHR48105">
    <property type="entry name" value="THIOREDOXIN REDUCTASE 1-RELATED-RELATED"/>
    <property type="match status" value="1"/>
</dbReference>
<keyword evidence="6" id="KW-1185">Reference proteome</keyword>
<sequence>MNYEVVIIGGGAAGLSAALMLTRARRSVLVVDGGEPRNKPAEHMHNYLSRDGLSPLELLEHGRAEVEGYGGEIVNDDVRAVSRDGDGFTVELAGRTVRAQRLLFATGMVDEVPENLRDRWGRDVFGCPYCHGYEFRDQKIVVHGDDMKVALLRQWSDDVTHVESVDGIEVEDDRLVAVLSGSRRIPADALVYSAAVKPRDELLLALGAETEEGVAGPFVRTDAKGRTSVPGVYAAGNVTDPTAIVIVAAAQGAQAAGMINTDLLGLVPVAG</sequence>
<dbReference type="InterPro" id="IPR050097">
    <property type="entry name" value="Ferredoxin-NADP_redctase_2"/>
</dbReference>
<dbReference type="AlphaFoldDB" id="A0A1G7SA81"/>
<dbReference type="Gene3D" id="3.50.50.60">
    <property type="entry name" value="FAD/NAD(P)-binding domain"/>
    <property type="match status" value="2"/>
</dbReference>
<evidence type="ECO:0000313" key="6">
    <source>
        <dbReference type="Proteomes" id="UP000199623"/>
    </source>
</evidence>
<feature type="domain" description="FAD/NAD(P)-binding" evidence="4">
    <location>
        <begin position="3"/>
        <end position="113"/>
    </location>
</feature>
<reference evidence="6" key="1">
    <citation type="submission" date="2016-10" db="EMBL/GenBank/DDBJ databases">
        <authorList>
            <person name="Varghese N."/>
            <person name="Submissions S."/>
        </authorList>
    </citation>
    <scope>NUCLEOTIDE SEQUENCE [LARGE SCALE GENOMIC DNA]</scope>
    <source>
        <strain evidence="6">CGMCC 4.3506</strain>
    </source>
</reference>
<keyword evidence="1" id="KW-0285">Flavoprotein</keyword>
<accession>A0A1G7SA81</accession>
<evidence type="ECO:0000256" key="3">
    <source>
        <dbReference type="ARBA" id="ARBA00048132"/>
    </source>
</evidence>
<dbReference type="Pfam" id="PF07992">
    <property type="entry name" value="Pyr_redox_2"/>
    <property type="match status" value="2"/>
</dbReference>